<dbReference type="InterPro" id="IPR008969">
    <property type="entry name" value="CarboxyPept-like_regulatory"/>
</dbReference>
<evidence type="ECO:0000313" key="2">
    <source>
        <dbReference type="Proteomes" id="UP001250181"/>
    </source>
</evidence>
<dbReference type="SUPFAM" id="SSF49464">
    <property type="entry name" value="Carboxypeptidase regulatory domain-like"/>
    <property type="match status" value="1"/>
</dbReference>
<accession>A0ABU3QR79</accession>
<sequence>MSAFLPLARSTLYSPVWLVPFDDYARRVRTAGVEVRLERFDDAGGGWLPLDDRAVRTPGGAIAFPGLGRRAEPWMVGPERHRVRFAAAGYQPLYPADGRPFSADLAGVEFLVHPYDDTHPPSAEASPRLVRLLPGTAFPYPPGARTVRGAVRDATTGAPVANALVEARGRTSQDLAPWHERTLSDPRGAFRLALRWEGEKAAEQAGEETFRLEATERPGRTGSLTVRLPRDAEHRHVIEIREQ</sequence>
<reference evidence="1 2" key="1">
    <citation type="submission" date="2023-09" db="EMBL/GenBank/DDBJ databases">
        <title>Streptomyces sp. nov.: A antagonism against Alternaria gaisen Producing Streptochlin, Isolated from Tamarix root soil.</title>
        <authorList>
            <person name="Chen Y."/>
        </authorList>
    </citation>
    <scope>NUCLEOTIDE SEQUENCE [LARGE SCALE GENOMIC DNA]</scope>
    <source>
        <strain evidence="1 2">TRM76323</strain>
    </source>
</reference>
<dbReference type="Proteomes" id="UP001250181">
    <property type="component" value="Unassembled WGS sequence"/>
</dbReference>
<evidence type="ECO:0000313" key="1">
    <source>
        <dbReference type="EMBL" id="MDT9685254.1"/>
    </source>
</evidence>
<gene>
    <name evidence="1" type="ORF">RND61_24790</name>
</gene>
<protein>
    <submittedName>
        <fullName evidence="1">Carboxypeptidase-like regulatory domain-containing protein</fullName>
    </submittedName>
</protein>
<name>A0ABU3QR79_9ACTN</name>
<dbReference type="EMBL" id="JAWCTQ010000038">
    <property type="protein sequence ID" value="MDT9685254.1"/>
    <property type="molecule type" value="Genomic_DNA"/>
</dbReference>
<dbReference type="RefSeq" id="WP_315880299.1">
    <property type="nucleotide sequence ID" value="NZ_JAWCTQ010000038.1"/>
</dbReference>
<organism evidence="1 2">
    <name type="scientific">Streptomyces tamarix</name>
    <dbReference type="NCBI Taxonomy" id="3078565"/>
    <lineage>
        <taxon>Bacteria</taxon>
        <taxon>Bacillati</taxon>
        <taxon>Actinomycetota</taxon>
        <taxon>Actinomycetes</taxon>
        <taxon>Kitasatosporales</taxon>
        <taxon>Streptomycetaceae</taxon>
        <taxon>Streptomyces</taxon>
    </lineage>
</organism>
<proteinExistence type="predicted"/>
<comment type="caution">
    <text evidence="1">The sequence shown here is derived from an EMBL/GenBank/DDBJ whole genome shotgun (WGS) entry which is preliminary data.</text>
</comment>
<keyword evidence="2" id="KW-1185">Reference proteome</keyword>